<accession>A0A5R8WSL1</accession>
<feature type="domain" description="PAC" evidence="8">
    <location>
        <begin position="86"/>
        <end position="139"/>
    </location>
</feature>
<organism evidence="9 10">
    <name type="scientific">Hymenobacter jeollabukensis</name>
    <dbReference type="NCBI Taxonomy" id="2025313"/>
    <lineage>
        <taxon>Bacteria</taxon>
        <taxon>Pseudomonadati</taxon>
        <taxon>Bacteroidota</taxon>
        <taxon>Cytophagia</taxon>
        <taxon>Cytophagales</taxon>
        <taxon>Hymenobacteraceae</taxon>
        <taxon>Hymenobacter</taxon>
    </lineage>
</organism>
<dbReference type="SUPFAM" id="SSF55785">
    <property type="entry name" value="PYP-like sensor domain (PAS domain)"/>
    <property type="match status" value="2"/>
</dbReference>
<dbReference type="EMBL" id="VAJM01000003">
    <property type="protein sequence ID" value="TLM94175.1"/>
    <property type="molecule type" value="Genomic_DNA"/>
</dbReference>
<evidence type="ECO:0000259" key="7">
    <source>
        <dbReference type="PROSITE" id="PS50112"/>
    </source>
</evidence>
<dbReference type="SMART" id="SM00086">
    <property type="entry name" value="PAC"/>
    <property type="match status" value="2"/>
</dbReference>
<dbReference type="GO" id="GO:0004673">
    <property type="term" value="F:protein histidine kinase activity"/>
    <property type="evidence" value="ECO:0007669"/>
    <property type="project" value="UniProtKB-EC"/>
</dbReference>
<feature type="domain" description="PAC" evidence="8">
    <location>
        <begin position="213"/>
        <end position="265"/>
    </location>
</feature>
<feature type="domain" description="PAS" evidence="7">
    <location>
        <begin position="140"/>
        <end position="195"/>
    </location>
</feature>
<evidence type="ECO:0000256" key="5">
    <source>
        <dbReference type="ARBA" id="ARBA00022777"/>
    </source>
</evidence>
<dbReference type="InterPro" id="IPR001610">
    <property type="entry name" value="PAC"/>
</dbReference>
<dbReference type="RefSeq" id="WP_138076976.1">
    <property type="nucleotide sequence ID" value="NZ_VAJM01000003.1"/>
</dbReference>
<feature type="domain" description="PAS" evidence="7">
    <location>
        <begin position="10"/>
        <end position="81"/>
    </location>
</feature>
<keyword evidence="4" id="KW-0808">Transferase</keyword>
<evidence type="ECO:0000256" key="1">
    <source>
        <dbReference type="ARBA" id="ARBA00000085"/>
    </source>
</evidence>
<keyword evidence="10" id="KW-1185">Reference proteome</keyword>
<keyword evidence="6" id="KW-0175">Coiled coil</keyword>
<keyword evidence="5" id="KW-0418">Kinase</keyword>
<dbReference type="Pfam" id="PF08447">
    <property type="entry name" value="PAS_3"/>
    <property type="match status" value="2"/>
</dbReference>
<dbReference type="InterPro" id="IPR000014">
    <property type="entry name" value="PAS"/>
</dbReference>
<keyword evidence="3" id="KW-0597">Phosphoprotein</keyword>
<dbReference type="PANTHER" id="PTHR43304">
    <property type="entry name" value="PHYTOCHROME-LIKE PROTEIN CPH1"/>
    <property type="match status" value="1"/>
</dbReference>
<name>A0A5R8WSL1_9BACT</name>
<gene>
    <name evidence="9" type="ORF">FDY95_09160</name>
</gene>
<dbReference type="EC" id="2.7.13.3" evidence="2"/>
<dbReference type="InterPro" id="IPR052162">
    <property type="entry name" value="Sensor_kinase/Photoreceptor"/>
</dbReference>
<evidence type="ECO:0000256" key="6">
    <source>
        <dbReference type="SAM" id="Coils"/>
    </source>
</evidence>
<evidence type="ECO:0000313" key="10">
    <source>
        <dbReference type="Proteomes" id="UP000305517"/>
    </source>
</evidence>
<reference evidence="9 10" key="1">
    <citation type="submission" date="2019-05" db="EMBL/GenBank/DDBJ databases">
        <title>Hymenobacter edaphi sp. nov., isolated from abandoned arsenic-contaminated farmland soil.</title>
        <authorList>
            <person name="Nie L."/>
        </authorList>
    </citation>
    <scope>NUCLEOTIDE SEQUENCE [LARGE SCALE GENOMIC DNA]</scope>
    <source>
        <strain evidence="9 10">1-3-3-8</strain>
    </source>
</reference>
<dbReference type="NCBIfam" id="TIGR00229">
    <property type="entry name" value="sensory_box"/>
    <property type="match status" value="2"/>
</dbReference>
<comment type="caution">
    <text evidence="9">The sequence shown here is derived from an EMBL/GenBank/DDBJ whole genome shotgun (WGS) entry which is preliminary data.</text>
</comment>
<dbReference type="PANTHER" id="PTHR43304:SF1">
    <property type="entry name" value="PAC DOMAIN-CONTAINING PROTEIN"/>
    <property type="match status" value="1"/>
</dbReference>
<dbReference type="OrthoDB" id="9766459at2"/>
<dbReference type="InterPro" id="IPR013655">
    <property type="entry name" value="PAS_fold_3"/>
</dbReference>
<dbReference type="Proteomes" id="UP000305517">
    <property type="component" value="Unassembled WGS sequence"/>
</dbReference>
<comment type="catalytic activity">
    <reaction evidence="1">
        <text>ATP + protein L-histidine = ADP + protein N-phospho-L-histidine.</text>
        <dbReference type="EC" id="2.7.13.3"/>
    </reaction>
</comment>
<dbReference type="PROSITE" id="PS50112">
    <property type="entry name" value="PAS"/>
    <property type="match status" value="2"/>
</dbReference>
<feature type="coiled-coil region" evidence="6">
    <location>
        <begin position="253"/>
        <end position="280"/>
    </location>
</feature>
<dbReference type="SMART" id="SM00091">
    <property type="entry name" value="PAS"/>
    <property type="match status" value="2"/>
</dbReference>
<evidence type="ECO:0000259" key="8">
    <source>
        <dbReference type="PROSITE" id="PS50113"/>
    </source>
</evidence>
<evidence type="ECO:0000256" key="4">
    <source>
        <dbReference type="ARBA" id="ARBA00022679"/>
    </source>
</evidence>
<evidence type="ECO:0000313" key="9">
    <source>
        <dbReference type="EMBL" id="TLM94175.1"/>
    </source>
</evidence>
<dbReference type="Gene3D" id="2.10.70.100">
    <property type="match status" value="1"/>
</dbReference>
<dbReference type="Gene3D" id="3.30.450.20">
    <property type="entry name" value="PAS domain"/>
    <property type="match status" value="2"/>
</dbReference>
<proteinExistence type="predicted"/>
<dbReference type="InterPro" id="IPR035965">
    <property type="entry name" value="PAS-like_dom_sf"/>
</dbReference>
<evidence type="ECO:0000256" key="2">
    <source>
        <dbReference type="ARBA" id="ARBA00012438"/>
    </source>
</evidence>
<dbReference type="InterPro" id="IPR000700">
    <property type="entry name" value="PAS-assoc_C"/>
</dbReference>
<evidence type="ECO:0000256" key="3">
    <source>
        <dbReference type="ARBA" id="ARBA00022553"/>
    </source>
</evidence>
<dbReference type="AlphaFoldDB" id="A0A5R8WSL1"/>
<dbReference type="PROSITE" id="PS50113">
    <property type="entry name" value="PAC"/>
    <property type="match status" value="2"/>
</dbReference>
<dbReference type="CDD" id="cd00130">
    <property type="entry name" value="PAS"/>
    <property type="match status" value="2"/>
</dbReference>
<protein>
    <recommendedName>
        <fullName evidence="2">histidine kinase</fullName>
        <ecNumber evidence="2">2.7.13.3</ecNumber>
    </recommendedName>
</protein>
<sequence>MPASLGSALTPERIDAALDAAGIGVWEMDLPARRFTCSARCKHLFGLLPDADVALADVLGASHPDDRARVEQQLTQALDPSGTGRLSVEYRVLLPDGQVRWVRTTGLAVFDAARTQALRFQGITKDITELQTEALRHQQRQLELQQLVELAPGMLWIAQPDGAVTYFNPGWLHYTGQTPDQALASGWQDVLHPDDLARCLARWTESVRDAVPYEIEYRLHRHDGQYRWFIGRAQPLLDAAGRVQQWFGSCTDIHAQKQTEQALRQREDELERARLDLEAKIRFRTLALEDEVAQLRQRLGEAPAPDQP</sequence>
<dbReference type="FunFam" id="3.30.450.20:FF:000099">
    <property type="entry name" value="Sensory box sensor histidine kinase"/>
    <property type="match status" value="1"/>
</dbReference>